<evidence type="ECO:0000256" key="2">
    <source>
        <dbReference type="ARBA" id="ARBA00023315"/>
    </source>
</evidence>
<dbReference type="GO" id="GO:0008080">
    <property type="term" value="F:N-acetyltransferase activity"/>
    <property type="evidence" value="ECO:0007669"/>
    <property type="project" value="InterPro"/>
</dbReference>
<dbReference type="InterPro" id="IPR006464">
    <property type="entry name" value="AcTrfase_RimI/Ard1"/>
</dbReference>
<comment type="caution">
    <text evidence="4">The sequence shown here is derived from an EMBL/GenBank/DDBJ whole genome shotgun (WGS) entry which is preliminary data.</text>
</comment>
<keyword evidence="1 4" id="KW-0808">Transferase</keyword>
<keyword evidence="2" id="KW-0012">Acyltransferase</keyword>
<dbReference type="OrthoDB" id="9794566at2"/>
<dbReference type="GeneID" id="98318771"/>
<evidence type="ECO:0000313" key="5">
    <source>
        <dbReference type="Proteomes" id="UP000051451"/>
    </source>
</evidence>
<organism evidence="4 5">
    <name type="scientific">Liquorilactobacillus ghanensis DSM 18630</name>
    <dbReference type="NCBI Taxonomy" id="1423750"/>
    <lineage>
        <taxon>Bacteria</taxon>
        <taxon>Bacillati</taxon>
        <taxon>Bacillota</taxon>
        <taxon>Bacilli</taxon>
        <taxon>Lactobacillales</taxon>
        <taxon>Lactobacillaceae</taxon>
        <taxon>Liquorilactobacillus</taxon>
    </lineage>
</organism>
<dbReference type="Gene3D" id="3.40.630.30">
    <property type="match status" value="1"/>
</dbReference>
<dbReference type="PATRIC" id="fig|1423750.3.peg.763"/>
<gene>
    <name evidence="4" type="ORF">FC89_GL000742</name>
</gene>
<dbReference type="InterPro" id="IPR000182">
    <property type="entry name" value="GNAT_dom"/>
</dbReference>
<dbReference type="PROSITE" id="PS51186">
    <property type="entry name" value="GNAT"/>
    <property type="match status" value="1"/>
</dbReference>
<dbReference type="PANTHER" id="PTHR42919:SF8">
    <property type="entry name" value="N-ALPHA-ACETYLTRANSFERASE 50"/>
    <property type="match status" value="1"/>
</dbReference>
<dbReference type="EMBL" id="AZGB01000015">
    <property type="protein sequence ID" value="KRM06589.1"/>
    <property type="molecule type" value="Genomic_DNA"/>
</dbReference>
<dbReference type="Pfam" id="PF00583">
    <property type="entry name" value="Acetyltransf_1"/>
    <property type="match status" value="1"/>
</dbReference>
<dbReference type="NCBIfam" id="TIGR01575">
    <property type="entry name" value="rimI"/>
    <property type="match status" value="1"/>
</dbReference>
<evidence type="ECO:0000313" key="4">
    <source>
        <dbReference type="EMBL" id="KRM06589.1"/>
    </source>
</evidence>
<sequence length="195" mass="22946">MNRLWKNFKLLFNWLRNPQSRNSVPVFNNHLVELEGHSYLLCRALITDIPELVKLRQQVFPQETAWNRKVFADELKNTQEKLYLLLRFNDQLVAFIGTDFDTKQSDIHITSLAVANNFQHQGLATFLLKVVRKIAQQRNFQTISLEVRLSNKSAQQLYTNFGFVCLGLTKEYYQSNLEDAINMQYMLKKESKINE</sequence>
<dbReference type="SUPFAM" id="SSF55729">
    <property type="entry name" value="Acyl-CoA N-acyltransferases (Nat)"/>
    <property type="match status" value="1"/>
</dbReference>
<dbReference type="CDD" id="cd04301">
    <property type="entry name" value="NAT_SF"/>
    <property type="match status" value="1"/>
</dbReference>
<proteinExistence type="predicted"/>
<feature type="domain" description="N-acetyltransferase" evidence="3">
    <location>
        <begin position="40"/>
        <end position="188"/>
    </location>
</feature>
<dbReference type="InterPro" id="IPR016181">
    <property type="entry name" value="Acyl_CoA_acyltransferase"/>
</dbReference>
<evidence type="ECO:0000259" key="3">
    <source>
        <dbReference type="PROSITE" id="PS51186"/>
    </source>
</evidence>
<evidence type="ECO:0000256" key="1">
    <source>
        <dbReference type="ARBA" id="ARBA00022679"/>
    </source>
</evidence>
<protein>
    <submittedName>
        <fullName evidence="4">Ribosomal-protein-alanine N-acetyltransferase</fullName>
    </submittedName>
</protein>
<keyword evidence="5" id="KW-1185">Reference proteome</keyword>
<dbReference type="InterPro" id="IPR051556">
    <property type="entry name" value="N-term/lysine_N-AcTrnsfr"/>
</dbReference>
<dbReference type="Proteomes" id="UP000051451">
    <property type="component" value="Unassembled WGS sequence"/>
</dbReference>
<dbReference type="PANTHER" id="PTHR42919">
    <property type="entry name" value="N-ALPHA-ACETYLTRANSFERASE"/>
    <property type="match status" value="1"/>
</dbReference>
<dbReference type="AlphaFoldDB" id="A0A0R1VMM2"/>
<dbReference type="RefSeq" id="WP_057871494.1">
    <property type="nucleotide sequence ID" value="NZ_AZGB01000015.1"/>
</dbReference>
<dbReference type="STRING" id="1423750.FC89_GL000742"/>
<reference evidence="4 5" key="1">
    <citation type="journal article" date="2015" name="Genome Announc.">
        <title>Expanding the biotechnology potential of lactobacilli through comparative genomics of 213 strains and associated genera.</title>
        <authorList>
            <person name="Sun Z."/>
            <person name="Harris H.M."/>
            <person name="McCann A."/>
            <person name="Guo C."/>
            <person name="Argimon S."/>
            <person name="Zhang W."/>
            <person name="Yang X."/>
            <person name="Jeffery I.B."/>
            <person name="Cooney J.C."/>
            <person name="Kagawa T.F."/>
            <person name="Liu W."/>
            <person name="Song Y."/>
            <person name="Salvetti E."/>
            <person name="Wrobel A."/>
            <person name="Rasinkangas P."/>
            <person name="Parkhill J."/>
            <person name="Rea M.C."/>
            <person name="O'Sullivan O."/>
            <person name="Ritari J."/>
            <person name="Douillard F.P."/>
            <person name="Paul Ross R."/>
            <person name="Yang R."/>
            <person name="Briner A.E."/>
            <person name="Felis G.E."/>
            <person name="de Vos W.M."/>
            <person name="Barrangou R."/>
            <person name="Klaenhammer T.R."/>
            <person name="Caufield P.W."/>
            <person name="Cui Y."/>
            <person name="Zhang H."/>
            <person name="O'Toole P.W."/>
        </authorList>
    </citation>
    <scope>NUCLEOTIDE SEQUENCE [LARGE SCALE GENOMIC DNA]</scope>
    <source>
        <strain evidence="4 5">DSM 18630</strain>
    </source>
</reference>
<accession>A0A0R1VMM2</accession>
<name>A0A0R1VMM2_9LACO</name>